<organism evidence="1 2">
    <name type="scientific">Hymenobacter ruricola</name>
    <dbReference type="NCBI Taxonomy" id="2791023"/>
    <lineage>
        <taxon>Bacteria</taxon>
        <taxon>Pseudomonadati</taxon>
        <taxon>Bacteroidota</taxon>
        <taxon>Cytophagia</taxon>
        <taxon>Cytophagales</taxon>
        <taxon>Hymenobacteraceae</taxon>
        <taxon>Hymenobacter</taxon>
    </lineage>
</organism>
<gene>
    <name evidence="1" type="ORF">I2H31_09700</name>
</gene>
<dbReference type="Proteomes" id="UP000618931">
    <property type="component" value="Unassembled WGS sequence"/>
</dbReference>
<keyword evidence="1" id="KW-0645">Protease</keyword>
<keyword evidence="2" id="KW-1185">Reference proteome</keyword>
<dbReference type="Pfam" id="PF13365">
    <property type="entry name" value="Trypsin_2"/>
    <property type="match status" value="1"/>
</dbReference>
<dbReference type="RefSeq" id="WP_196292824.1">
    <property type="nucleotide sequence ID" value="NZ_JADQDM010000003.1"/>
</dbReference>
<dbReference type="GO" id="GO:0008233">
    <property type="term" value="F:peptidase activity"/>
    <property type="evidence" value="ECO:0007669"/>
    <property type="project" value="UniProtKB-KW"/>
</dbReference>
<name>A0ABS0I367_9BACT</name>
<dbReference type="Gene3D" id="2.40.10.10">
    <property type="entry name" value="Trypsin-like serine proteases"/>
    <property type="match status" value="1"/>
</dbReference>
<evidence type="ECO:0000313" key="2">
    <source>
        <dbReference type="Proteomes" id="UP000618931"/>
    </source>
</evidence>
<protein>
    <submittedName>
        <fullName evidence="1">Serine protease</fullName>
    </submittedName>
</protein>
<dbReference type="InterPro" id="IPR043504">
    <property type="entry name" value="Peptidase_S1_PA_chymotrypsin"/>
</dbReference>
<sequence length="1723" mass="190880">MNAILFPGQLQQAIAQVVATTDDGSMEQGTGFLVAPTLLLTAQHVVQNAAEVLVTFLRPSGPHETRATVQKLGSPTDDIAVLHLLDPPTGLEPLPLSTAVPRIRAQWETQGFPQTHVLTGRPYQGIVLQRNDIIAWPLTLKVDGATPQDALMGLSGSPLVVEGQVCGILRLQQGEDVGAMLLASLVGDLTGLGLILQPAVAEQSEVATVEVVPNEMALQALAETFEAGGAGWYALVGSPGSGKSTLVAALKPAQGESFDVCGRYYLSRSTGAGVQGMAASREPLLAWLNDQASIRLQGEPAPAPDATVSFEVRLQQCWARLQALAGHFQQLRQTGVLVLDGLDETIPEPLRQEFLAVLPTEPMPGLAFLLAATSLEVLPATIREQIDQARTINVPPLDLGQCEAYLQRRLPALSAAQLHLLADRSEGHPLYLQYLIGEVETQGTPTEETTEWLSAIPRIGGKIQRYYERLWPELAAHPARLHLVLTAAALRAAIPRGEFYELVSTQAQVEFASAFPRVAHLFKSPIRVELYHASFGQFLRERAAEQLCSVQDLISARLSLPQQLTQPFSIVHRVYHWAASSTPERAVHACTQHWADACAQLHAAADTVLGDIELAKKLAVDTGGIGEVVRLHLLHMRIAYRYNELIGSHAAALATAVLALGQFEAALRYILRGDILQVDVEEALFFVQQFYERGAVEEGRQLRDYLERLGNRLVREGDVEQGFPLIGHSNTLSGYEDADAAHRVIRQCTSFLAKLQQQREDDDPEKEVAQFLQQEISRYQLAFRLWHLDKPMPRVQEMENQSEAGRLSPTAAGNWAALARTALQFREVKPTGPVPPAFIGLVQEILVLVEKYGYLDEDLVLLTSLLLLYSPDSTLVEPLANKCVIQLPATSLRAKNRVDVEPDYVQVSLLRSRCQGYVGPIDEAYPVIQSPWTSEWNVYLDSVLAYLGYFHGQLLRLRTDNRAAEYSMLLPRLRSLDKSLRFTLLMRSQWQRSYALPEAVWPFAWETLAIIYADFFPAEIDAWVVTLQQRTSEQLGLYSEGFREAGFKIAHAWRRYESLRMPTFRVLECLRTHVLAGVQNRWERTGALLRLMAAYATNHNEERSQAIYCEMLATSMGPSWYKEAQFALANTVVRHLPAGTAHIPELAAMIDLASAEMTFQRYVRSEKAALVGSLVQANRIDLAIHYYQFETVPTSEVVLANANALPLDQIRPGDGYASGARGLSEPAALVEILASPLLDPRLSWIAGQVFSRNQDIERNAYDYGALLGHTFNRLVKEQPASIPLLLPAWHSNITRQIKQDELRDYVSQFGKALTAEAHALLQPLLSDQPELLNRIQPQLANAAVRSGSDIPHEEVLQKAANEAEMGNERRAASLLGTYATGVWQTQGGTIWMAERFSLLLGQVMHQLVAYSDTAATLVQELRQPIAGSTEWEVADQLIEWTAKKVTAAEQEALAGLVKEHFRYLTQPAPQALHKYDFLLEEPVTASADAQAVELLAWHLQHPDDNWRQQAGAALVDLAAYLPEIVIPGLLGVALRPVCTGAWHEAAAALLPVIAQTYPQRFGEIVMVYPDLLEQVQQLRHFMIQHYMLEALQQVEADVPAASELHRAIWATIPLTVGKLSEIALVEEAHLEGIQVELEELNYVSRLNGAFCQELARLVAIYSQPLSTAEQIRADSYVTRSFENTSTYLPPFAAKVRYALNQAIMSRADQEGWSELQEIIAYHF</sequence>
<dbReference type="InterPro" id="IPR009003">
    <property type="entry name" value="Peptidase_S1_PA"/>
</dbReference>
<dbReference type="EMBL" id="JADQDM010000003">
    <property type="protein sequence ID" value="MBF9221378.1"/>
    <property type="molecule type" value="Genomic_DNA"/>
</dbReference>
<dbReference type="InterPro" id="IPR027417">
    <property type="entry name" value="P-loop_NTPase"/>
</dbReference>
<keyword evidence="1" id="KW-0378">Hydrolase</keyword>
<reference evidence="1 2" key="1">
    <citation type="submission" date="2020-11" db="EMBL/GenBank/DDBJ databases">
        <authorList>
            <person name="Kim M.K."/>
        </authorList>
    </citation>
    <scope>NUCLEOTIDE SEQUENCE [LARGE SCALE GENOMIC DNA]</scope>
    <source>
        <strain evidence="1 2">BT662</strain>
    </source>
</reference>
<dbReference type="GO" id="GO:0006508">
    <property type="term" value="P:proteolysis"/>
    <property type="evidence" value="ECO:0007669"/>
    <property type="project" value="UniProtKB-KW"/>
</dbReference>
<comment type="caution">
    <text evidence="1">The sequence shown here is derived from an EMBL/GenBank/DDBJ whole genome shotgun (WGS) entry which is preliminary data.</text>
</comment>
<evidence type="ECO:0000313" key="1">
    <source>
        <dbReference type="EMBL" id="MBF9221378.1"/>
    </source>
</evidence>
<accession>A0ABS0I367</accession>
<proteinExistence type="predicted"/>
<dbReference type="SUPFAM" id="SSF52540">
    <property type="entry name" value="P-loop containing nucleoside triphosphate hydrolases"/>
    <property type="match status" value="1"/>
</dbReference>
<dbReference type="SUPFAM" id="SSF50494">
    <property type="entry name" value="Trypsin-like serine proteases"/>
    <property type="match status" value="1"/>
</dbReference>